<dbReference type="Pfam" id="PF13391">
    <property type="entry name" value="HNH_2"/>
    <property type="match status" value="1"/>
</dbReference>
<proteinExistence type="predicted"/>
<evidence type="ECO:0000313" key="3">
    <source>
        <dbReference type="Proteomes" id="UP001225933"/>
    </source>
</evidence>
<dbReference type="GO" id="GO:0004519">
    <property type="term" value="F:endonuclease activity"/>
    <property type="evidence" value="ECO:0007669"/>
    <property type="project" value="UniProtKB-KW"/>
</dbReference>
<dbReference type="RefSeq" id="WP_290343559.1">
    <property type="nucleotide sequence ID" value="NZ_JAUHGV010000001.1"/>
</dbReference>
<keyword evidence="2" id="KW-0255">Endonuclease</keyword>
<sequence length="255" mass="29590">MQKNNWTYEEHILAFNLYCKIPFPKINSNYPPIKELAFIIGRTNGSVAMKLANFARLDPFQKVRNVSGLSQGAKGEEIVWNEFNNNWEEVVYKSEQILARYKNNSLEYSSDIITSDLPPPGKEREALVKIRVNQAFFRKSVIASYNFRCCITNIAIPDLLIAGHIIPWSVESEHRTNPANGLCLNALHDKAFDKGLMTITPDYEIKYSEKLLKETDKTDFENFFSPYQNKKIRLPQKFHPLAEFLEYHNSKIFMQ</sequence>
<accession>A0AAJ1R2C5</accession>
<gene>
    <name evidence="2" type="ORF">QX233_01195</name>
</gene>
<organism evidence="2 3">
    <name type="scientific">Chryseobacterium gambrini</name>
    <dbReference type="NCBI Taxonomy" id="373672"/>
    <lineage>
        <taxon>Bacteria</taxon>
        <taxon>Pseudomonadati</taxon>
        <taxon>Bacteroidota</taxon>
        <taxon>Flavobacteriia</taxon>
        <taxon>Flavobacteriales</taxon>
        <taxon>Weeksellaceae</taxon>
        <taxon>Chryseobacterium group</taxon>
        <taxon>Chryseobacterium</taxon>
    </lineage>
</organism>
<dbReference type="Proteomes" id="UP001225933">
    <property type="component" value="Unassembled WGS sequence"/>
</dbReference>
<evidence type="ECO:0000259" key="1">
    <source>
        <dbReference type="Pfam" id="PF13391"/>
    </source>
</evidence>
<dbReference type="EMBL" id="JAUHGV010000001">
    <property type="protein sequence ID" value="MDN4011067.1"/>
    <property type="molecule type" value="Genomic_DNA"/>
</dbReference>
<dbReference type="InterPro" id="IPR003615">
    <property type="entry name" value="HNH_nuc"/>
</dbReference>
<reference evidence="2" key="1">
    <citation type="submission" date="2023-06" db="EMBL/GenBank/DDBJ databases">
        <title>Two Chryseobacterium gambrini strains from China.</title>
        <authorList>
            <person name="Zeng J."/>
            <person name="Wu Y."/>
        </authorList>
    </citation>
    <scope>NUCLEOTIDE SEQUENCE</scope>
    <source>
        <strain evidence="2">SQ219</strain>
    </source>
</reference>
<feature type="domain" description="HNH nuclease" evidence="1">
    <location>
        <begin position="149"/>
        <end position="199"/>
    </location>
</feature>
<name>A0AAJ1R2C5_9FLAO</name>
<evidence type="ECO:0000313" key="2">
    <source>
        <dbReference type="EMBL" id="MDN4011067.1"/>
    </source>
</evidence>
<protein>
    <submittedName>
        <fullName evidence="2">HNH endonuclease</fullName>
    </submittedName>
</protein>
<keyword evidence="2" id="KW-0540">Nuclease</keyword>
<comment type="caution">
    <text evidence="2">The sequence shown here is derived from an EMBL/GenBank/DDBJ whole genome shotgun (WGS) entry which is preliminary data.</text>
</comment>
<keyword evidence="2" id="KW-0378">Hydrolase</keyword>
<dbReference type="AlphaFoldDB" id="A0AAJ1R2C5"/>